<evidence type="ECO:0000313" key="1">
    <source>
        <dbReference type="EMBL" id="CEA16756.1"/>
    </source>
</evidence>
<dbReference type="Proteomes" id="UP000032417">
    <property type="component" value="Chromosome 1"/>
</dbReference>
<dbReference type="AlphaFoldDB" id="A0A098C2V1"/>
<proteinExistence type="predicted"/>
<dbReference type="HOGENOM" id="CLU_124440_0_0_10"/>
<reference evidence="1 2" key="1">
    <citation type="submission" date="2014-08" db="EMBL/GenBank/DDBJ databases">
        <authorList>
            <person name="Wibberg D."/>
        </authorList>
    </citation>
    <scope>NUCLEOTIDE SEQUENCE [LARGE SCALE GENOMIC DNA]</scope>
    <source>
        <strain evidence="2">ING2-E5B</strain>
    </source>
</reference>
<dbReference type="EMBL" id="LN515532">
    <property type="protein sequence ID" value="CEA16756.1"/>
    <property type="molecule type" value="Genomic_DNA"/>
</dbReference>
<evidence type="ECO:0000313" key="2">
    <source>
        <dbReference type="Proteomes" id="UP000032417"/>
    </source>
</evidence>
<dbReference type="STRING" id="1562970.ING2E5B_2027"/>
<keyword evidence="2" id="KW-1185">Reference proteome</keyword>
<protein>
    <recommendedName>
        <fullName evidence="3">Polyketide cyclase</fullName>
    </recommendedName>
</protein>
<name>A0A098C2V1_9BACT</name>
<organism evidence="1 2">
    <name type="scientific">Fermentimonas caenicola</name>
    <dbReference type="NCBI Taxonomy" id="1562970"/>
    <lineage>
        <taxon>Bacteria</taxon>
        <taxon>Pseudomonadati</taxon>
        <taxon>Bacteroidota</taxon>
        <taxon>Bacteroidia</taxon>
        <taxon>Bacteroidales</taxon>
        <taxon>Dysgonomonadaceae</taxon>
        <taxon>Fermentimonas</taxon>
    </lineage>
</organism>
<dbReference type="SUPFAM" id="SSF55961">
    <property type="entry name" value="Bet v1-like"/>
    <property type="match status" value="1"/>
</dbReference>
<dbReference type="KEGG" id="pbt:ING2E5B_2027"/>
<dbReference type="OrthoDB" id="1011799at2"/>
<accession>A0A098C2V1</accession>
<evidence type="ECO:0008006" key="3">
    <source>
        <dbReference type="Google" id="ProtNLM"/>
    </source>
</evidence>
<sequence>MTEFVSELKVIQHSDSDIFRVLSDLRNLELVKGMIPEDKIKDFNFDKDTVSFTVDAIGKVTFEVIDRQPNRQVRFKSLRLPFDIIMELNLNSIAEKETELSMLVQTNLNPFMRGMVEKPMKEAVNRISDALTNLPYDKI</sequence>
<gene>
    <name evidence="1" type="ORF">ING2E5B_2027</name>
</gene>